<proteinExistence type="predicted"/>
<dbReference type="SUPFAM" id="SSF111331">
    <property type="entry name" value="NAD kinase/diacylglycerol kinase-like"/>
    <property type="match status" value="1"/>
</dbReference>
<feature type="compositionally biased region" description="Low complexity" evidence="1">
    <location>
        <begin position="371"/>
        <end position="399"/>
    </location>
</feature>
<dbReference type="EMBL" id="JAPNKE010000002">
    <property type="protein sequence ID" value="MCY1005624.1"/>
    <property type="molecule type" value="Genomic_DNA"/>
</dbReference>
<feature type="compositionally biased region" description="Basic and acidic residues" evidence="1">
    <location>
        <begin position="349"/>
        <end position="358"/>
    </location>
</feature>
<name>A0A9X3IWL6_9BACT</name>
<dbReference type="Gene3D" id="2.60.200.40">
    <property type="match status" value="1"/>
</dbReference>
<dbReference type="InterPro" id="IPR001206">
    <property type="entry name" value="Diacylglycerol_kinase_cat_dom"/>
</dbReference>
<dbReference type="GO" id="GO:0016301">
    <property type="term" value="F:kinase activity"/>
    <property type="evidence" value="ECO:0007669"/>
    <property type="project" value="UniProtKB-KW"/>
</dbReference>
<keyword evidence="4" id="KW-1185">Reference proteome</keyword>
<dbReference type="RefSeq" id="WP_267767354.1">
    <property type="nucleotide sequence ID" value="NZ_JAPNKE010000002.1"/>
</dbReference>
<dbReference type="PROSITE" id="PS50146">
    <property type="entry name" value="DAGK"/>
    <property type="match status" value="1"/>
</dbReference>
<evidence type="ECO:0000259" key="2">
    <source>
        <dbReference type="PROSITE" id="PS50146"/>
    </source>
</evidence>
<organism evidence="3 4">
    <name type="scientific">Nannocystis pusilla</name>
    <dbReference type="NCBI Taxonomy" id="889268"/>
    <lineage>
        <taxon>Bacteria</taxon>
        <taxon>Pseudomonadati</taxon>
        <taxon>Myxococcota</taxon>
        <taxon>Polyangia</taxon>
        <taxon>Nannocystales</taxon>
        <taxon>Nannocystaceae</taxon>
        <taxon>Nannocystis</taxon>
    </lineage>
</organism>
<dbReference type="PANTHER" id="PTHR12358:SF54">
    <property type="entry name" value="SPHINGOSINE KINASE RELATED PROTEIN"/>
    <property type="match status" value="1"/>
</dbReference>
<dbReference type="PANTHER" id="PTHR12358">
    <property type="entry name" value="SPHINGOSINE KINASE"/>
    <property type="match status" value="1"/>
</dbReference>
<keyword evidence="3" id="KW-0418">Kinase</keyword>
<dbReference type="Gene3D" id="3.40.50.10330">
    <property type="entry name" value="Probable inorganic polyphosphate/atp-NAD kinase, domain 1"/>
    <property type="match status" value="1"/>
</dbReference>
<evidence type="ECO:0000256" key="1">
    <source>
        <dbReference type="SAM" id="MobiDB-lite"/>
    </source>
</evidence>
<evidence type="ECO:0000313" key="3">
    <source>
        <dbReference type="EMBL" id="MCY1005624.1"/>
    </source>
</evidence>
<evidence type="ECO:0000313" key="4">
    <source>
        <dbReference type="Proteomes" id="UP001150924"/>
    </source>
</evidence>
<gene>
    <name evidence="3" type="ORF">OV079_08595</name>
</gene>
<feature type="region of interest" description="Disordered" evidence="1">
    <location>
        <begin position="303"/>
        <end position="399"/>
    </location>
</feature>
<dbReference type="AlphaFoldDB" id="A0A9X3IWL6"/>
<dbReference type="InterPro" id="IPR050187">
    <property type="entry name" value="Lipid_Phosphate_FormReg"/>
</dbReference>
<sequence>MPRPRVSLLVGNPTARSGKAEAAIAAAMEGLARARLEPEFFSTLPQGATVAALADRLERGDVARVIYLGGDGTFAETAKGIILARERCGIDTPMGMLPMGTANDQGRSFGVHSGLKALPDNIAIIAGGVEQWLDVGEVEACDAAGEVVDRDLWFDSWGLGLSAQILAKRNRDRKIVAKIPVLRQLYRDKLVYIRAGLSSLAKNALKSLIGKARFAALITIDGETRELGGINDIVIKGTVLYGGDWIFDPTSKPDDGKFEVIIVENPADWGAITIRAHKRNPVTQDDLAVLGVAPKQIPRGSQIEVKIFRPAGMGPVPRRSTARSTSRPTTTGSATSSTTCASSSPKTRTGSDAHEHRPPVAPYRAADPRRAAAPTRSRQAADPPRAAAPASHRAPARLS</sequence>
<dbReference type="Pfam" id="PF00781">
    <property type="entry name" value="DAGK_cat"/>
    <property type="match status" value="1"/>
</dbReference>
<feature type="domain" description="DAGKc" evidence="2">
    <location>
        <begin position="2"/>
        <end position="141"/>
    </location>
</feature>
<feature type="compositionally biased region" description="Low complexity" evidence="1">
    <location>
        <begin position="317"/>
        <end position="347"/>
    </location>
</feature>
<accession>A0A9X3IWL6</accession>
<dbReference type="InterPro" id="IPR016064">
    <property type="entry name" value="NAD/diacylglycerol_kinase_sf"/>
</dbReference>
<dbReference type="Proteomes" id="UP001150924">
    <property type="component" value="Unassembled WGS sequence"/>
</dbReference>
<reference evidence="3" key="1">
    <citation type="submission" date="2022-11" db="EMBL/GenBank/DDBJ databases">
        <title>Minimal conservation of predation-associated metabolite biosynthetic gene clusters underscores biosynthetic potential of Myxococcota including descriptions for ten novel species: Archangium lansinium sp. nov., Myxococcus landrumus sp. nov., Nannocystis bai.</title>
        <authorList>
            <person name="Ahearne A."/>
            <person name="Stevens C."/>
            <person name="Phillips K."/>
        </authorList>
    </citation>
    <scope>NUCLEOTIDE SEQUENCE</scope>
    <source>
        <strain evidence="3">Na p29</strain>
    </source>
</reference>
<protein>
    <submittedName>
        <fullName evidence="3">Diacylglycerol kinase family protein</fullName>
    </submittedName>
</protein>
<keyword evidence="3" id="KW-0808">Transferase</keyword>
<comment type="caution">
    <text evidence="3">The sequence shown here is derived from an EMBL/GenBank/DDBJ whole genome shotgun (WGS) entry which is preliminary data.</text>
</comment>
<dbReference type="InterPro" id="IPR017438">
    <property type="entry name" value="ATP-NAD_kinase_N"/>
</dbReference>